<name>A0A0A9BYL9_ARUDO</name>
<dbReference type="AlphaFoldDB" id="A0A0A9BYL9"/>
<evidence type="ECO:0000313" key="1">
    <source>
        <dbReference type="EMBL" id="JAD66250.1"/>
    </source>
</evidence>
<accession>A0A0A9BYL9</accession>
<reference evidence="1" key="2">
    <citation type="journal article" date="2015" name="Data Brief">
        <title>Shoot transcriptome of the giant reed, Arundo donax.</title>
        <authorList>
            <person name="Barrero R.A."/>
            <person name="Guerrero F.D."/>
            <person name="Moolhuijzen P."/>
            <person name="Goolsby J.A."/>
            <person name="Tidwell J."/>
            <person name="Bellgard S.E."/>
            <person name="Bellgard M.I."/>
        </authorList>
    </citation>
    <scope>NUCLEOTIDE SEQUENCE</scope>
    <source>
        <tissue evidence="1">Shoot tissue taken approximately 20 cm above the soil surface</tissue>
    </source>
</reference>
<organism evidence="1">
    <name type="scientific">Arundo donax</name>
    <name type="common">Giant reed</name>
    <name type="synonym">Donax arundinaceus</name>
    <dbReference type="NCBI Taxonomy" id="35708"/>
    <lineage>
        <taxon>Eukaryota</taxon>
        <taxon>Viridiplantae</taxon>
        <taxon>Streptophyta</taxon>
        <taxon>Embryophyta</taxon>
        <taxon>Tracheophyta</taxon>
        <taxon>Spermatophyta</taxon>
        <taxon>Magnoliopsida</taxon>
        <taxon>Liliopsida</taxon>
        <taxon>Poales</taxon>
        <taxon>Poaceae</taxon>
        <taxon>PACMAD clade</taxon>
        <taxon>Arundinoideae</taxon>
        <taxon>Arundineae</taxon>
        <taxon>Arundo</taxon>
    </lineage>
</organism>
<sequence>MEHTEPQRSVWVFILLPTQNYSENLTAGERILYNVKAT</sequence>
<dbReference type="EMBL" id="GBRH01231645">
    <property type="protein sequence ID" value="JAD66250.1"/>
    <property type="molecule type" value="Transcribed_RNA"/>
</dbReference>
<reference evidence="1" key="1">
    <citation type="submission" date="2014-09" db="EMBL/GenBank/DDBJ databases">
        <authorList>
            <person name="Magalhaes I.L.F."/>
            <person name="Oliveira U."/>
            <person name="Santos F.R."/>
            <person name="Vidigal T.H.D.A."/>
            <person name="Brescovit A.D."/>
            <person name="Santos A.J."/>
        </authorList>
    </citation>
    <scope>NUCLEOTIDE SEQUENCE</scope>
    <source>
        <tissue evidence="1">Shoot tissue taken approximately 20 cm above the soil surface</tissue>
    </source>
</reference>
<protein>
    <submittedName>
        <fullName evidence="1">Uncharacterized protein</fullName>
    </submittedName>
</protein>
<proteinExistence type="predicted"/>